<feature type="compositionally biased region" description="Basic residues" evidence="1">
    <location>
        <begin position="1"/>
        <end position="12"/>
    </location>
</feature>
<protein>
    <submittedName>
        <fullName evidence="2">Uncharacterized protein</fullName>
    </submittedName>
</protein>
<gene>
    <name evidence="2" type="ORF">KVG95_21370</name>
</gene>
<dbReference type="RefSeq" id="WP_217857856.1">
    <property type="nucleotide sequence ID" value="NZ_JAHSTV010000010.1"/>
</dbReference>
<organism evidence="2 3">
    <name type="scientific">Pseudomonas farris</name>
    <dbReference type="NCBI Taxonomy" id="2841207"/>
    <lineage>
        <taxon>Bacteria</taxon>
        <taxon>Pseudomonadati</taxon>
        <taxon>Pseudomonadota</taxon>
        <taxon>Gammaproteobacteria</taxon>
        <taxon>Pseudomonadales</taxon>
        <taxon>Pseudomonadaceae</taxon>
        <taxon>Pseudomonas</taxon>
    </lineage>
</organism>
<name>A0ABS6PZI1_9PSED</name>
<sequence length="220" mass="25271">MYSAKHTTKQHPIKTQSSDKDDPEEWVDDFLFRYREETSKENGYLFNEKMTKFVNTKLRLIETLRNSKKMESTSEQIKQTIESHIDDLLTIIPGGIIDGMVSIENKGDILKKSPYKTLFIDNGSYFIDSNSLADGWFCFVILTSRPWEVRLGERKDGGHTAISIGAAVYYAGEIEFTNGKLISWNNSSGHYTPPENLHKQVQQLTIGHLFPEEKFKDHSE</sequence>
<evidence type="ECO:0000313" key="3">
    <source>
        <dbReference type="Proteomes" id="UP000886900"/>
    </source>
</evidence>
<feature type="region of interest" description="Disordered" evidence="1">
    <location>
        <begin position="1"/>
        <end position="23"/>
    </location>
</feature>
<dbReference type="Proteomes" id="UP000886900">
    <property type="component" value="Unassembled WGS sequence"/>
</dbReference>
<proteinExistence type="predicted"/>
<keyword evidence="3" id="KW-1185">Reference proteome</keyword>
<accession>A0ABS6PZI1</accession>
<evidence type="ECO:0000256" key="1">
    <source>
        <dbReference type="SAM" id="MobiDB-lite"/>
    </source>
</evidence>
<dbReference type="EMBL" id="JAHSTV010000010">
    <property type="protein sequence ID" value="MBV4465882.1"/>
    <property type="molecule type" value="Genomic_DNA"/>
</dbReference>
<comment type="caution">
    <text evidence="2">The sequence shown here is derived from an EMBL/GenBank/DDBJ whole genome shotgun (WGS) entry which is preliminary data.</text>
</comment>
<evidence type="ECO:0000313" key="2">
    <source>
        <dbReference type="EMBL" id="MBV4465882.1"/>
    </source>
</evidence>
<reference evidence="2" key="1">
    <citation type="submission" date="2021-06" db="EMBL/GenBank/DDBJ databases">
        <title>Updating the genus Pseudomonas: Description of 43 new species and partition of the Pseudomonas putida group.</title>
        <authorList>
            <person name="Girard L."/>
            <person name="Lood C."/>
            <person name="Vandamme P."/>
            <person name="Rokni-Zadeh H."/>
            <person name="Van Noort V."/>
            <person name="Hofte M."/>
            <person name="Lavigne R."/>
            <person name="De Mot R."/>
        </authorList>
    </citation>
    <scope>NUCLEOTIDE SEQUENCE</scope>
    <source>
        <strain evidence="2">SWRI79</strain>
    </source>
</reference>